<dbReference type="SUPFAM" id="SSF56784">
    <property type="entry name" value="HAD-like"/>
    <property type="match status" value="1"/>
</dbReference>
<dbReference type="EMBL" id="CP116394">
    <property type="protein sequence ID" value="WCE47029.1"/>
    <property type="molecule type" value="Genomic_DNA"/>
</dbReference>
<dbReference type="AlphaFoldDB" id="A0AB38XRV6"/>
<dbReference type="CDD" id="cd07505">
    <property type="entry name" value="HAD_BPGM-like"/>
    <property type="match status" value="1"/>
</dbReference>
<dbReference type="Proteomes" id="UP001211044">
    <property type="component" value="Chromosome"/>
</dbReference>
<dbReference type="RefSeq" id="WP_271694842.1">
    <property type="nucleotide sequence ID" value="NZ_CP116394.1"/>
</dbReference>
<name>A0AB38XRV6_9ACTO</name>
<protein>
    <submittedName>
        <fullName evidence="1">HAD family phosphatase</fullName>
    </submittedName>
</protein>
<dbReference type="InterPro" id="IPR041492">
    <property type="entry name" value="HAD_2"/>
</dbReference>
<dbReference type="SFLD" id="SFLDG01129">
    <property type="entry name" value="C1.5:_HAD__Beta-PGM__Phosphata"/>
    <property type="match status" value="1"/>
</dbReference>
<dbReference type="InterPro" id="IPR023198">
    <property type="entry name" value="PGP-like_dom2"/>
</dbReference>
<dbReference type="KEGG" id="wne:PIG85_05115"/>
<evidence type="ECO:0000313" key="2">
    <source>
        <dbReference type="Proteomes" id="UP001211044"/>
    </source>
</evidence>
<dbReference type="Gene3D" id="1.10.150.240">
    <property type="entry name" value="Putative phosphatase, domain 2"/>
    <property type="match status" value="1"/>
</dbReference>
<dbReference type="SFLD" id="SFLDS00003">
    <property type="entry name" value="Haloacid_Dehalogenase"/>
    <property type="match status" value="1"/>
</dbReference>
<proteinExistence type="predicted"/>
<dbReference type="PANTHER" id="PTHR18901">
    <property type="entry name" value="2-DEOXYGLUCOSE-6-PHOSPHATE PHOSPHATASE 2"/>
    <property type="match status" value="1"/>
</dbReference>
<dbReference type="InterPro" id="IPR023214">
    <property type="entry name" value="HAD_sf"/>
</dbReference>
<gene>
    <name evidence="1" type="ORF">PIG85_05115</name>
</gene>
<evidence type="ECO:0000313" key="1">
    <source>
        <dbReference type="EMBL" id="WCE47029.1"/>
    </source>
</evidence>
<reference evidence="1" key="1">
    <citation type="submission" date="2023-01" db="EMBL/GenBank/DDBJ databases">
        <title>Comparative Genomic Analysis of the Clinically-Derived Winkia Strain NY0527 Provides Evidence into the Taxonomic Reassignment of Winkia neuii and Characterizes Their Virulence Traits.</title>
        <authorList>
            <person name="Cai X."/>
            <person name="Peng Y."/>
            <person name="Li M."/>
            <person name="Qiu Y."/>
            <person name="Wang Y."/>
            <person name="Xu L."/>
            <person name="Hou Q."/>
        </authorList>
    </citation>
    <scope>NUCLEOTIDE SEQUENCE</scope>
    <source>
        <strain evidence="1">NY0527</strain>
    </source>
</reference>
<dbReference type="PRINTS" id="PR00413">
    <property type="entry name" value="HADHALOGNASE"/>
</dbReference>
<dbReference type="InterPro" id="IPR006439">
    <property type="entry name" value="HAD-SF_hydro_IA"/>
</dbReference>
<dbReference type="Pfam" id="PF13419">
    <property type="entry name" value="HAD_2"/>
    <property type="match status" value="1"/>
</dbReference>
<dbReference type="InterPro" id="IPR036412">
    <property type="entry name" value="HAD-like_sf"/>
</dbReference>
<dbReference type="Gene3D" id="3.40.50.1000">
    <property type="entry name" value="HAD superfamily/HAD-like"/>
    <property type="match status" value="1"/>
</dbReference>
<organism evidence="1 2">
    <name type="scientific">Winkia neuii subsp. anitrata</name>
    <dbReference type="NCBI Taxonomy" id="29318"/>
    <lineage>
        <taxon>Bacteria</taxon>
        <taxon>Bacillati</taxon>
        <taxon>Actinomycetota</taxon>
        <taxon>Actinomycetes</taxon>
        <taxon>Actinomycetales</taxon>
        <taxon>Actinomycetaceae</taxon>
        <taxon>Winkia</taxon>
    </lineage>
</organism>
<sequence length="226" mass="24089">MTQKANTTEIAGLLLDMDGTIVDSEPYWIASERETMNAYGKVWQDRDGQQLVGKAIRVASQIMIDQTGIEASAEEVSNQIIANMERHYERSGAPWIAGVRERLREFAAAGVPICIVSSSPAVLVEAVAKDAPDKTIVATVAGDEVQSCKPDPEPYLTAAKKLGVDIKKCIVVEDSNSGLQAGIASGAKVVAVKGVAKIDHYEGITYLDSLNSLDLDAARALISSAE</sequence>
<dbReference type="NCBIfam" id="TIGR01509">
    <property type="entry name" value="HAD-SF-IA-v3"/>
    <property type="match status" value="1"/>
</dbReference>
<accession>A0AB38XRV6</accession>
<dbReference type="PANTHER" id="PTHR18901:SF38">
    <property type="entry name" value="PSEUDOURIDINE-5'-PHOSPHATASE"/>
    <property type="match status" value="1"/>
</dbReference>